<evidence type="ECO:0000313" key="2">
    <source>
        <dbReference type="Proteomes" id="UP000195221"/>
    </source>
</evidence>
<protein>
    <submittedName>
        <fullName evidence="1">Uncharacterized protein</fullName>
    </submittedName>
</protein>
<dbReference type="Proteomes" id="UP000195221">
    <property type="component" value="Unassembled WGS sequence"/>
</dbReference>
<proteinExistence type="predicted"/>
<reference evidence="1 2" key="1">
    <citation type="submission" date="2017-03" db="EMBL/GenBank/DDBJ databases">
        <title>Genome analysis of strain PAMC 26577.</title>
        <authorList>
            <person name="Oh H.-M."/>
            <person name="Yang J.-A."/>
        </authorList>
    </citation>
    <scope>NUCLEOTIDE SEQUENCE [LARGE SCALE GENOMIC DNA]</scope>
    <source>
        <strain evidence="1 2">PAMC 26577</strain>
    </source>
</reference>
<dbReference type="EMBL" id="NBTZ01000131">
    <property type="protein sequence ID" value="OTP68579.1"/>
    <property type="molecule type" value="Genomic_DNA"/>
</dbReference>
<dbReference type="AlphaFoldDB" id="A0A242MBR7"/>
<name>A0A242MBR7_CABSO</name>
<evidence type="ECO:0000313" key="1">
    <source>
        <dbReference type="EMBL" id="OTP68579.1"/>
    </source>
</evidence>
<organism evidence="1 2">
    <name type="scientific">Caballeronia sordidicola</name>
    <name type="common">Burkholderia sordidicola</name>
    <dbReference type="NCBI Taxonomy" id="196367"/>
    <lineage>
        <taxon>Bacteria</taxon>
        <taxon>Pseudomonadati</taxon>
        <taxon>Pseudomonadota</taxon>
        <taxon>Betaproteobacteria</taxon>
        <taxon>Burkholderiales</taxon>
        <taxon>Burkholderiaceae</taxon>
        <taxon>Caballeronia</taxon>
    </lineage>
</organism>
<sequence length="52" mass="6125">MTFHPHRCGQFLLYHSVRHQSGCNPAHACKQRAAKRRYRKVEGCLVHLIWPV</sequence>
<comment type="caution">
    <text evidence="1">The sequence shown here is derived from an EMBL/GenBank/DDBJ whole genome shotgun (WGS) entry which is preliminary data.</text>
</comment>
<gene>
    <name evidence="1" type="ORF">PAMC26577_32910</name>
</gene>
<accession>A0A242MBR7</accession>